<comment type="caution">
    <text evidence="1">The sequence shown here is derived from an EMBL/GenBank/DDBJ whole genome shotgun (WGS) entry which is preliminary data.</text>
</comment>
<dbReference type="GO" id="GO:0016020">
    <property type="term" value="C:membrane"/>
    <property type="evidence" value="ECO:0007669"/>
    <property type="project" value="InterPro"/>
</dbReference>
<dbReference type="Gene3D" id="3.40.50.300">
    <property type="entry name" value="P-loop containing nucleotide triphosphate hydrolases"/>
    <property type="match status" value="1"/>
</dbReference>
<dbReference type="EMBL" id="JAJUWU010000031">
    <property type="protein sequence ID" value="MCE7030848.1"/>
    <property type="molecule type" value="Genomic_DNA"/>
</dbReference>
<reference evidence="1" key="1">
    <citation type="submission" date="2022-01" db="EMBL/GenBank/DDBJ databases">
        <title>Jiella avicenniae sp. nov., a novel endophytic bacterium isolated from bark of Avicennia marina.</title>
        <authorList>
            <person name="Tuo L."/>
        </authorList>
    </citation>
    <scope>NUCLEOTIDE SEQUENCE</scope>
    <source>
        <strain evidence="1">CBK1P-4</strain>
    </source>
</reference>
<name>A0A9X1P5F1_9HYPH</name>
<keyword evidence="2" id="KW-1185">Reference proteome</keyword>
<sequence>MLILPEKNAIFYHVYKVAGSSIRNALLPYAKRSQVAGQYINHMLLVARLPHSSDPLLNYHPKLVDVKKKLGSSFYSYYRFAFVRNPMDWQKSLYYFMLKKQHLPGNKRIASMSFDEYLTWRMDNELRFQTDFLYDGDEKLIDDIFHFETINEDFATLAGKIGIEASLPHLNKAGSGKTVDLSEPVLDRFMTLHAAEYDRLGYPRTRRV</sequence>
<dbReference type="AlphaFoldDB" id="A0A9X1P5F1"/>
<accession>A0A9X1P5F1</accession>
<dbReference type="Proteomes" id="UP001139035">
    <property type="component" value="Unassembled WGS sequence"/>
</dbReference>
<dbReference type="GO" id="GO:0008146">
    <property type="term" value="F:sulfotransferase activity"/>
    <property type="evidence" value="ECO:0007669"/>
    <property type="project" value="InterPro"/>
</dbReference>
<protein>
    <submittedName>
        <fullName evidence="1">Sulfotransferase family protein</fullName>
    </submittedName>
</protein>
<proteinExistence type="predicted"/>
<dbReference type="InterPro" id="IPR027417">
    <property type="entry name" value="P-loop_NTPase"/>
</dbReference>
<dbReference type="Pfam" id="PF03567">
    <property type="entry name" value="Sulfotransfer_2"/>
    <property type="match status" value="1"/>
</dbReference>
<dbReference type="RefSeq" id="WP_233721919.1">
    <property type="nucleotide sequence ID" value="NZ_JAJUWU010000031.1"/>
</dbReference>
<evidence type="ECO:0000313" key="1">
    <source>
        <dbReference type="EMBL" id="MCE7030848.1"/>
    </source>
</evidence>
<evidence type="ECO:0000313" key="2">
    <source>
        <dbReference type="Proteomes" id="UP001139035"/>
    </source>
</evidence>
<organism evidence="1 2">
    <name type="scientific">Jiella avicenniae</name>
    <dbReference type="NCBI Taxonomy" id="2907202"/>
    <lineage>
        <taxon>Bacteria</taxon>
        <taxon>Pseudomonadati</taxon>
        <taxon>Pseudomonadota</taxon>
        <taxon>Alphaproteobacteria</taxon>
        <taxon>Hyphomicrobiales</taxon>
        <taxon>Aurantimonadaceae</taxon>
        <taxon>Jiella</taxon>
    </lineage>
</organism>
<dbReference type="InterPro" id="IPR005331">
    <property type="entry name" value="Sulfotransferase"/>
</dbReference>
<gene>
    <name evidence="1" type="ORF">LZD57_22920</name>
</gene>